<protein>
    <submittedName>
        <fullName evidence="1">Uncharacterized protein</fullName>
    </submittedName>
</protein>
<name>A0A0D3K5Y2_EMIH1</name>
<evidence type="ECO:0000313" key="2">
    <source>
        <dbReference type="Proteomes" id="UP000013827"/>
    </source>
</evidence>
<dbReference type="PaxDb" id="2903-EOD31167"/>
<dbReference type="GeneID" id="17276440"/>
<keyword evidence="2" id="KW-1185">Reference proteome</keyword>
<dbReference type="HOGENOM" id="CLU_1457061_0_0_1"/>
<evidence type="ECO:0000313" key="1">
    <source>
        <dbReference type="EnsemblProtists" id="EOD31167"/>
    </source>
</evidence>
<sequence length="186" mass="21223">MPAGSLRSSNTDRPRGGSLTVLTNIAPCLRPQLRRILGRRFQCNASLIELQSPLLYNDMVVILSNEPEKYGGRDPRLDEILWIGRRESRVHHVLVAPRQLSELSVTMPHVWRSSCGDQDIAQHLWVLGELQQILRRTDWQTEDDVDDERSLGWDWLTGPASTYTGGELAGAAEPNRHRHRRRILGF</sequence>
<accession>A0A0D3K5Y2</accession>
<reference evidence="1" key="2">
    <citation type="submission" date="2024-10" db="UniProtKB">
        <authorList>
            <consortium name="EnsemblProtists"/>
        </authorList>
    </citation>
    <scope>IDENTIFICATION</scope>
</reference>
<dbReference type="RefSeq" id="XP_005783596.1">
    <property type="nucleotide sequence ID" value="XM_005783539.1"/>
</dbReference>
<organism evidence="1 2">
    <name type="scientific">Emiliania huxleyi (strain CCMP1516)</name>
    <dbReference type="NCBI Taxonomy" id="280463"/>
    <lineage>
        <taxon>Eukaryota</taxon>
        <taxon>Haptista</taxon>
        <taxon>Haptophyta</taxon>
        <taxon>Prymnesiophyceae</taxon>
        <taxon>Isochrysidales</taxon>
        <taxon>Noelaerhabdaceae</taxon>
        <taxon>Emiliania</taxon>
    </lineage>
</organism>
<dbReference type="EnsemblProtists" id="EOD31167">
    <property type="protein sequence ID" value="EOD31167"/>
    <property type="gene ID" value="EMIHUDRAFT_449691"/>
</dbReference>
<dbReference type="KEGG" id="ehx:EMIHUDRAFT_449691"/>
<dbReference type="AlphaFoldDB" id="A0A0D3K5Y2"/>
<reference evidence="2" key="1">
    <citation type="journal article" date="2013" name="Nature">
        <title>Pan genome of the phytoplankton Emiliania underpins its global distribution.</title>
        <authorList>
            <person name="Read B.A."/>
            <person name="Kegel J."/>
            <person name="Klute M.J."/>
            <person name="Kuo A."/>
            <person name="Lefebvre S.C."/>
            <person name="Maumus F."/>
            <person name="Mayer C."/>
            <person name="Miller J."/>
            <person name="Monier A."/>
            <person name="Salamov A."/>
            <person name="Young J."/>
            <person name="Aguilar M."/>
            <person name="Claverie J.M."/>
            <person name="Frickenhaus S."/>
            <person name="Gonzalez K."/>
            <person name="Herman E.K."/>
            <person name="Lin Y.C."/>
            <person name="Napier J."/>
            <person name="Ogata H."/>
            <person name="Sarno A.F."/>
            <person name="Shmutz J."/>
            <person name="Schroeder D."/>
            <person name="de Vargas C."/>
            <person name="Verret F."/>
            <person name="von Dassow P."/>
            <person name="Valentin K."/>
            <person name="Van de Peer Y."/>
            <person name="Wheeler G."/>
            <person name="Dacks J.B."/>
            <person name="Delwiche C.F."/>
            <person name="Dyhrman S.T."/>
            <person name="Glockner G."/>
            <person name="John U."/>
            <person name="Richards T."/>
            <person name="Worden A.Z."/>
            <person name="Zhang X."/>
            <person name="Grigoriev I.V."/>
            <person name="Allen A.E."/>
            <person name="Bidle K."/>
            <person name="Borodovsky M."/>
            <person name="Bowler C."/>
            <person name="Brownlee C."/>
            <person name="Cock J.M."/>
            <person name="Elias M."/>
            <person name="Gladyshev V.N."/>
            <person name="Groth M."/>
            <person name="Guda C."/>
            <person name="Hadaegh A."/>
            <person name="Iglesias-Rodriguez M.D."/>
            <person name="Jenkins J."/>
            <person name="Jones B.M."/>
            <person name="Lawson T."/>
            <person name="Leese F."/>
            <person name="Lindquist E."/>
            <person name="Lobanov A."/>
            <person name="Lomsadze A."/>
            <person name="Malik S.B."/>
            <person name="Marsh M.E."/>
            <person name="Mackinder L."/>
            <person name="Mock T."/>
            <person name="Mueller-Roeber B."/>
            <person name="Pagarete A."/>
            <person name="Parker M."/>
            <person name="Probert I."/>
            <person name="Quesneville H."/>
            <person name="Raines C."/>
            <person name="Rensing S.A."/>
            <person name="Riano-Pachon D.M."/>
            <person name="Richier S."/>
            <person name="Rokitta S."/>
            <person name="Shiraiwa Y."/>
            <person name="Soanes D.M."/>
            <person name="van der Giezen M."/>
            <person name="Wahlund T.M."/>
            <person name="Williams B."/>
            <person name="Wilson W."/>
            <person name="Wolfe G."/>
            <person name="Wurch L.L."/>
        </authorList>
    </citation>
    <scope>NUCLEOTIDE SEQUENCE</scope>
</reference>
<proteinExistence type="predicted"/>
<dbReference type="Proteomes" id="UP000013827">
    <property type="component" value="Unassembled WGS sequence"/>
</dbReference>